<evidence type="ECO:0000256" key="4">
    <source>
        <dbReference type="ARBA" id="ARBA00022980"/>
    </source>
</evidence>
<keyword evidence="5 6" id="KW-0687">Ribonucleoprotein</keyword>
<dbReference type="PROSITE" id="PS00050">
    <property type="entry name" value="RIBOSOMAL_L23"/>
    <property type="match status" value="1"/>
</dbReference>
<dbReference type="InterPro" id="IPR013025">
    <property type="entry name" value="Ribosomal_uL23-like"/>
</dbReference>
<dbReference type="HAMAP" id="MF_01369_B">
    <property type="entry name" value="Ribosomal_uL23_B"/>
    <property type="match status" value="1"/>
</dbReference>
<dbReference type="AlphaFoldDB" id="A0A0G1RIL1"/>
<accession>A0A0G1RIL1</accession>
<reference evidence="8 9" key="1">
    <citation type="journal article" date="2015" name="Nature">
        <title>rRNA introns, odd ribosomes, and small enigmatic genomes across a large radiation of phyla.</title>
        <authorList>
            <person name="Brown C.T."/>
            <person name="Hug L.A."/>
            <person name="Thomas B.C."/>
            <person name="Sharon I."/>
            <person name="Castelle C.J."/>
            <person name="Singh A."/>
            <person name="Wilkins M.J."/>
            <person name="Williams K.H."/>
            <person name="Banfield J.F."/>
        </authorList>
    </citation>
    <scope>NUCLEOTIDE SEQUENCE [LARGE SCALE GENOMIC DNA]</scope>
</reference>
<dbReference type="GO" id="GO:0006412">
    <property type="term" value="P:translation"/>
    <property type="evidence" value="ECO:0007669"/>
    <property type="project" value="UniProtKB-UniRule"/>
</dbReference>
<dbReference type="InterPro" id="IPR001014">
    <property type="entry name" value="Ribosomal_uL23_CS"/>
</dbReference>
<dbReference type="PANTHER" id="PTHR11620">
    <property type="entry name" value="60S RIBOSOMAL PROTEIN L23A"/>
    <property type="match status" value="1"/>
</dbReference>
<sequence length="99" mass="11280">MLLKRPIVTEKSVKEGTGKSRRYVFEVEYKSTKTAVKRAVEKTFGVGVIKVQTTKIPGKSYRLGKKWVFRRKPDRKKAVVTLKPGEKIDQIEITGAKET</sequence>
<dbReference type="InterPro" id="IPR012678">
    <property type="entry name" value="Ribosomal_uL23/eL15/eS24_sf"/>
</dbReference>
<dbReference type="Gene3D" id="3.30.70.330">
    <property type="match status" value="1"/>
</dbReference>
<organism evidence="8 9">
    <name type="scientific">Candidatus Amesbacteria bacterium GW2011_GWA2_47_11</name>
    <dbReference type="NCBI Taxonomy" id="1618357"/>
    <lineage>
        <taxon>Bacteria</taxon>
        <taxon>Candidatus Amesiibacteriota</taxon>
    </lineage>
</organism>
<dbReference type="SUPFAM" id="SSF54189">
    <property type="entry name" value="Ribosomal proteins S24e, L23 and L15e"/>
    <property type="match status" value="1"/>
</dbReference>
<keyword evidence="2 6" id="KW-0699">rRNA-binding</keyword>
<protein>
    <recommendedName>
        <fullName evidence="6">Large ribosomal subunit protein uL23</fullName>
    </recommendedName>
</protein>
<evidence type="ECO:0000256" key="2">
    <source>
        <dbReference type="ARBA" id="ARBA00022730"/>
    </source>
</evidence>
<dbReference type="InterPro" id="IPR012677">
    <property type="entry name" value="Nucleotide-bd_a/b_plait_sf"/>
</dbReference>
<dbReference type="Proteomes" id="UP000034607">
    <property type="component" value="Unassembled WGS sequence"/>
</dbReference>
<dbReference type="GO" id="GO:0019843">
    <property type="term" value="F:rRNA binding"/>
    <property type="evidence" value="ECO:0007669"/>
    <property type="project" value="UniProtKB-UniRule"/>
</dbReference>
<dbReference type="Pfam" id="PF00276">
    <property type="entry name" value="Ribosomal_L23"/>
    <property type="match status" value="1"/>
</dbReference>
<dbReference type="GO" id="GO:1990904">
    <property type="term" value="C:ribonucleoprotein complex"/>
    <property type="evidence" value="ECO:0007669"/>
    <property type="project" value="UniProtKB-KW"/>
</dbReference>
<gene>
    <name evidence="6" type="primary">rplW</name>
    <name evidence="8" type="ORF">UX78_C0002G0092</name>
</gene>
<dbReference type="GO" id="GO:0003735">
    <property type="term" value="F:structural constituent of ribosome"/>
    <property type="evidence" value="ECO:0007669"/>
    <property type="project" value="InterPro"/>
</dbReference>
<evidence type="ECO:0000256" key="1">
    <source>
        <dbReference type="ARBA" id="ARBA00006700"/>
    </source>
</evidence>
<evidence type="ECO:0000256" key="7">
    <source>
        <dbReference type="RuleBase" id="RU003934"/>
    </source>
</evidence>
<evidence type="ECO:0000256" key="6">
    <source>
        <dbReference type="HAMAP-Rule" id="MF_01369"/>
    </source>
</evidence>
<dbReference type="EMBL" id="LCNM01000002">
    <property type="protein sequence ID" value="KKU56912.1"/>
    <property type="molecule type" value="Genomic_DNA"/>
</dbReference>
<evidence type="ECO:0000313" key="8">
    <source>
        <dbReference type="EMBL" id="KKU56912.1"/>
    </source>
</evidence>
<comment type="function">
    <text evidence="6">One of the early assembly proteins it binds 23S rRNA. One of the proteins that surrounds the polypeptide exit tunnel on the outside of the ribosome. Forms the main docking site for trigger factor binding to the ribosome.</text>
</comment>
<keyword evidence="3 6" id="KW-0694">RNA-binding</keyword>
<comment type="subunit">
    <text evidence="6">Part of the 50S ribosomal subunit. Contacts protein L29, and trigger factor when it is bound to the ribosome.</text>
</comment>
<name>A0A0G1RIL1_9BACT</name>
<evidence type="ECO:0000313" key="9">
    <source>
        <dbReference type="Proteomes" id="UP000034607"/>
    </source>
</evidence>
<evidence type="ECO:0000256" key="3">
    <source>
        <dbReference type="ARBA" id="ARBA00022884"/>
    </source>
</evidence>
<comment type="caution">
    <text evidence="8">The sequence shown here is derived from an EMBL/GenBank/DDBJ whole genome shotgun (WGS) entry which is preliminary data.</text>
</comment>
<keyword evidence="4 6" id="KW-0689">Ribosomal protein</keyword>
<proteinExistence type="inferred from homology"/>
<dbReference type="GO" id="GO:0005840">
    <property type="term" value="C:ribosome"/>
    <property type="evidence" value="ECO:0007669"/>
    <property type="project" value="UniProtKB-KW"/>
</dbReference>
<evidence type="ECO:0000256" key="5">
    <source>
        <dbReference type="ARBA" id="ARBA00023274"/>
    </source>
</evidence>
<comment type="similarity">
    <text evidence="1 6 7">Belongs to the universal ribosomal protein uL23 family.</text>
</comment>